<reference evidence="8" key="1">
    <citation type="submission" date="2020-08" db="EMBL/GenBank/DDBJ databases">
        <title>Lacibacter sp. S13-6-6 genome sequencing.</title>
        <authorList>
            <person name="Jin L."/>
        </authorList>
    </citation>
    <scope>NUCLEOTIDE SEQUENCE [LARGE SCALE GENOMIC DNA]</scope>
    <source>
        <strain evidence="8">S13-6-6</strain>
    </source>
</reference>
<evidence type="ECO:0000256" key="5">
    <source>
        <dbReference type="ARBA" id="ARBA00023237"/>
    </source>
</evidence>
<sequence>MISFLLSIDHHFMSFTRLTITIFTCLAVLSVLSSCNSKLLTRGKYKVKKYQKNKPFVYFNQINVVNNKLSKDSLSVLKSGLETQLDDSMRVIVRQRWLLFKRIENPPVFDTAYANQSARNMQIYLKTMGYYNGKVTIDTTYIDSVHKEDPDRLQIRAATIFRVNTGPVFRIDSIALIPNDSNRIQILPIKELTEQNGSQTFLRKGMPFSEELISREMNRLIELYRNNGYYNMNRDAIYADVDTTFLALLDPSLALDPIRQFEVFQEAQERRKNPLINVYIRTKPKLKDSIFRQFYNRNIVVYPEYKGGDNIDSVQYIDSVRNNITVRFQEGKFKPAFIRRNLRLRTDSLFSSLKLNQTADELNKLNVWQVIRIQPKLVPEDSNAIDYDVFMIPYKRFTFSANVESVFNQVQSGLTTAGNLVGFGVTVGLQDRNIAKQGIQMNNTLRGGIELGLPPINSGLQATELSFSNSISSPRIPSWLFTRKSRRWLNRKTFLTSSISFIDRNINQNGLFALTTASSTFGWQFQTPGNAIWRISPVNVEYVKLYDLSQSFKDQLANNVFLRNSFNQGFVLGLGAASINYTKRFQNKKRQNHLSALRLNFEESGALAGRLKNAINLFDEELFEYVKGDAEFKYQIISPATKQERWVFRAAAGGGFLYDNDTSSMPFFKQYAGGGPNSMRAWPLRSIGPGASIADVRTGRNQFFSRSGDMILEANVEYRYNILSIWPNTLILRGALFTDIGNVWNFRNQSNIGNDTVVFQLKNLYRDLSVSVGTGFRLDFVGLFLIRVDVGYRLKNPAYPFAATNAGWRIPQLNDIENLFSRSTEARTWRYENINISLGIGYPFQW</sequence>
<dbReference type="PANTHER" id="PTHR12815:SF47">
    <property type="entry name" value="TRANSLOCATION AND ASSEMBLY MODULE SUBUNIT TAMA"/>
    <property type="match status" value="1"/>
</dbReference>
<name>A0A7G5XB83_9BACT</name>
<evidence type="ECO:0000256" key="1">
    <source>
        <dbReference type="ARBA" id="ARBA00004370"/>
    </source>
</evidence>
<dbReference type="Gene3D" id="2.40.160.50">
    <property type="entry name" value="membrane protein fhac: a member of the omp85/tpsb transporter family"/>
    <property type="match status" value="1"/>
</dbReference>
<evidence type="ECO:0000313" key="7">
    <source>
        <dbReference type="EMBL" id="QNA42736.1"/>
    </source>
</evidence>
<comment type="subcellular location">
    <subcellularLocation>
        <location evidence="1">Membrane</location>
    </subcellularLocation>
</comment>
<dbReference type="AlphaFoldDB" id="A0A7G5XB83"/>
<keyword evidence="3" id="KW-0732">Signal</keyword>
<evidence type="ECO:0000256" key="2">
    <source>
        <dbReference type="ARBA" id="ARBA00022692"/>
    </source>
</evidence>
<dbReference type="RefSeq" id="WP_182801002.1">
    <property type="nucleotide sequence ID" value="NZ_CP060007.1"/>
</dbReference>
<dbReference type="GO" id="GO:0019867">
    <property type="term" value="C:outer membrane"/>
    <property type="evidence" value="ECO:0007669"/>
    <property type="project" value="InterPro"/>
</dbReference>
<keyword evidence="2" id="KW-0812">Transmembrane</keyword>
<evidence type="ECO:0000256" key="4">
    <source>
        <dbReference type="ARBA" id="ARBA00023136"/>
    </source>
</evidence>
<evidence type="ECO:0000313" key="8">
    <source>
        <dbReference type="Proteomes" id="UP000515344"/>
    </source>
</evidence>
<evidence type="ECO:0000259" key="6">
    <source>
        <dbReference type="Pfam" id="PF01103"/>
    </source>
</evidence>
<protein>
    <submittedName>
        <fullName evidence="7">BamA/TamA family outer membrane protein</fullName>
    </submittedName>
</protein>
<feature type="domain" description="Bacterial surface antigen (D15)" evidence="6">
    <location>
        <begin position="465"/>
        <end position="799"/>
    </location>
</feature>
<organism evidence="7 8">
    <name type="scientific">Lacibacter sediminis</name>
    <dbReference type="NCBI Taxonomy" id="2760713"/>
    <lineage>
        <taxon>Bacteria</taxon>
        <taxon>Pseudomonadati</taxon>
        <taxon>Bacteroidota</taxon>
        <taxon>Chitinophagia</taxon>
        <taxon>Chitinophagales</taxon>
        <taxon>Chitinophagaceae</taxon>
        <taxon>Lacibacter</taxon>
    </lineage>
</organism>
<dbReference type="KEGG" id="lacs:H4075_11550"/>
<keyword evidence="5" id="KW-0998">Cell outer membrane</keyword>
<gene>
    <name evidence="7" type="ORF">H4075_11550</name>
</gene>
<keyword evidence="4" id="KW-0472">Membrane</keyword>
<dbReference type="Proteomes" id="UP000515344">
    <property type="component" value="Chromosome"/>
</dbReference>
<dbReference type="Pfam" id="PF01103">
    <property type="entry name" value="Omp85"/>
    <property type="match status" value="1"/>
</dbReference>
<dbReference type="InterPro" id="IPR000184">
    <property type="entry name" value="Bac_surfAg_D15"/>
</dbReference>
<evidence type="ECO:0000256" key="3">
    <source>
        <dbReference type="ARBA" id="ARBA00022729"/>
    </source>
</evidence>
<keyword evidence="8" id="KW-1185">Reference proteome</keyword>
<dbReference type="PANTHER" id="PTHR12815">
    <property type="entry name" value="SORTING AND ASSEMBLY MACHINERY SAMM50 PROTEIN FAMILY MEMBER"/>
    <property type="match status" value="1"/>
</dbReference>
<dbReference type="InterPro" id="IPR039910">
    <property type="entry name" value="D15-like"/>
</dbReference>
<proteinExistence type="predicted"/>
<accession>A0A7G5XB83</accession>
<dbReference type="EMBL" id="CP060007">
    <property type="protein sequence ID" value="QNA42736.1"/>
    <property type="molecule type" value="Genomic_DNA"/>
</dbReference>